<dbReference type="Gene3D" id="1.10.630.10">
    <property type="entry name" value="Cytochrome P450"/>
    <property type="match status" value="1"/>
</dbReference>
<dbReference type="InterPro" id="IPR036396">
    <property type="entry name" value="Cyt_P450_sf"/>
</dbReference>
<keyword evidence="2" id="KW-0503">Monooxygenase</keyword>
<evidence type="ECO:0000313" key="4">
    <source>
        <dbReference type="Proteomes" id="UP000006854"/>
    </source>
</evidence>
<keyword evidence="2" id="KW-0349">Heme</keyword>
<dbReference type="GO" id="GO:0005506">
    <property type="term" value="F:iron ion binding"/>
    <property type="evidence" value="ECO:0007669"/>
    <property type="project" value="InterPro"/>
</dbReference>
<dbReference type="RefSeq" id="WP_015037382.1">
    <property type="nucleotide sequence ID" value="NC_018750.1"/>
</dbReference>
<dbReference type="GO" id="GO:0020037">
    <property type="term" value="F:heme binding"/>
    <property type="evidence" value="ECO:0007669"/>
    <property type="project" value="InterPro"/>
</dbReference>
<dbReference type="PROSITE" id="PS00086">
    <property type="entry name" value="CYTOCHROME_P450"/>
    <property type="match status" value="1"/>
</dbReference>
<dbReference type="PATRIC" id="fig|953739.5.peg.1407"/>
<name>F2RDJ5_STRVP</name>
<keyword evidence="2" id="KW-0479">Metal-binding</keyword>
<keyword evidence="2" id="KW-0560">Oxidoreductase</keyword>
<dbReference type="EMBL" id="FR845719">
    <property type="protein sequence ID" value="CCA59487.1"/>
    <property type="molecule type" value="Genomic_DNA"/>
</dbReference>
<dbReference type="SUPFAM" id="SSF48264">
    <property type="entry name" value="Cytochrome P450"/>
    <property type="match status" value="1"/>
</dbReference>
<dbReference type="OrthoDB" id="4168525at2"/>
<evidence type="ECO:0000256" key="2">
    <source>
        <dbReference type="RuleBase" id="RU000461"/>
    </source>
</evidence>
<evidence type="ECO:0000313" key="3">
    <source>
        <dbReference type="EMBL" id="CCA59487.1"/>
    </source>
</evidence>
<organism evidence="3 4">
    <name type="scientific">Streptomyces venezuelae (strain ATCC 10712 / CBS 650.69 / DSM 40230 / JCM 4526 / NBRC 13096 / PD 04745)</name>
    <dbReference type="NCBI Taxonomy" id="953739"/>
    <lineage>
        <taxon>Bacteria</taxon>
        <taxon>Bacillati</taxon>
        <taxon>Actinomycetota</taxon>
        <taxon>Actinomycetes</taxon>
        <taxon>Kitasatosporales</taxon>
        <taxon>Streptomycetaceae</taxon>
        <taxon>Streptomyces</taxon>
    </lineage>
</organism>
<comment type="similarity">
    <text evidence="1 2">Belongs to the cytochrome P450 family.</text>
</comment>
<dbReference type="STRING" id="953739.SVEN_6201"/>
<dbReference type="GO" id="GO:0004497">
    <property type="term" value="F:monooxygenase activity"/>
    <property type="evidence" value="ECO:0007669"/>
    <property type="project" value="UniProtKB-KW"/>
</dbReference>
<gene>
    <name evidence="3" type="ordered locus">SVEN_6201</name>
</gene>
<dbReference type="GeneID" id="51866732"/>
<dbReference type="PANTHER" id="PTHR46696:SF1">
    <property type="entry name" value="CYTOCHROME P450 YJIB-RELATED"/>
    <property type="match status" value="1"/>
</dbReference>
<accession>F2RDJ5</accession>
<evidence type="ECO:0000256" key="1">
    <source>
        <dbReference type="ARBA" id="ARBA00010617"/>
    </source>
</evidence>
<dbReference type="Pfam" id="PF00067">
    <property type="entry name" value="p450"/>
    <property type="match status" value="1"/>
</dbReference>
<reference evidence="3 4" key="1">
    <citation type="journal article" date="2011" name="BMC Genomics">
        <title>Genome-wide analysis of the role of GlnR in Streptomyces venezuelae provides new insights into global nitrogen regulation in actinomycetes.</title>
        <authorList>
            <person name="Pullan S.T."/>
            <person name="Bibb M.J."/>
            <person name="Merrick M."/>
        </authorList>
    </citation>
    <scope>NUCLEOTIDE SEQUENCE [LARGE SCALE GENOMIC DNA]</scope>
    <source>
        <strain evidence="3">ATCC 10712</strain>
    </source>
</reference>
<dbReference type="PRINTS" id="PR00385">
    <property type="entry name" value="P450"/>
</dbReference>
<sequence>MRSIAFLAPDFLANPWPRYARFRAEQPVWWSDEIRMFCVFRHRDIRACLTGADYTVEYPFRVSRQVFGETLLDLDGPRHQRLRRPLAGLLLGQRDNIAFRAAAGERARTAVAALPADTVLDMVAGPARAVPLTATATFLGVPAERHDWLLHTVEYLVGHLDGSSGDFGRASALRAELEEYLLGLITSGAPPRSMLGEVHGWVRDGEITAREAVGLATLTLAAGFETSTGLISNTLHCLARHPGHAAAAAADPGRLRAFVKETLRWEPPQHDTVRFARRDTTLAGVPVPAGSALKLMLASGNRDAEVFEHAEEFRPERSTHGSLTFGHGAHSCLGTHIALDVAEAFVGALLARFPGLRAVDDPLPPITGSTFRRPQALRMRLGPKGES</sequence>
<dbReference type="InterPro" id="IPR001128">
    <property type="entry name" value="Cyt_P450"/>
</dbReference>
<dbReference type="HOGENOM" id="CLU_033716_0_2_11"/>
<dbReference type="Proteomes" id="UP000006854">
    <property type="component" value="Chromosome"/>
</dbReference>
<dbReference type="GO" id="GO:0016705">
    <property type="term" value="F:oxidoreductase activity, acting on paired donors, with incorporation or reduction of molecular oxygen"/>
    <property type="evidence" value="ECO:0007669"/>
    <property type="project" value="InterPro"/>
</dbReference>
<proteinExistence type="inferred from homology"/>
<dbReference type="PANTHER" id="PTHR46696">
    <property type="entry name" value="P450, PUTATIVE (EUROFUNG)-RELATED"/>
    <property type="match status" value="1"/>
</dbReference>
<keyword evidence="2" id="KW-0408">Iron</keyword>
<dbReference type="eggNOG" id="COG2124">
    <property type="taxonomic scope" value="Bacteria"/>
</dbReference>
<keyword evidence="4" id="KW-1185">Reference proteome</keyword>
<dbReference type="AlphaFoldDB" id="F2RDJ5"/>
<dbReference type="KEGG" id="sve:SVEN_6201"/>
<dbReference type="InterPro" id="IPR017972">
    <property type="entry name" value="Cyt_P450_CS"/>
</dbReference>
<protein>
    <submittedName>
        <fullName evidence="3">Putative cytochrome P450 hydroxylase</fullName>
    </submittedName>
</protein>
<dbReference type="SMR" id="F2RDJ5"/>